<feature type="binding site" evidence="15">
    <location>
        <position position="311"/>
    </location>
    <ligand>
        <name>ATP</name>
        <dbReference type="ChEBI" id="CHEBI:30616"/>
    </ligand>
</feature>
<feature type="compositionally biased region" description="Basic and acidic residues" evidence="17">
    <location>
        <begin position="846"/>
        <end position="858"/>
    </location>
</feature>
<feature type="binding site" evidence="15">
    <location>
        <position position="48"/>
    </location>
    <ligand>
        <name>ATP</name>
        <dbReference type="ChEBI" id="CHEBI:30616"/>
    </ligand>
</feature>
<evidence type="ECO:0000256" key="13">
    <source>
        <dbReference type="ARBA" id="ARBA00049128"/>
    </source>
</evidence>
<feature type="binding site" evidence="15">
    <location>
        <position position="132"/>
    </location>
    <ligand>
        <name>ATP</name>
        <dbReference type="ChEBI" id="CHEBI:30616"/>
    </ligand>
</feature>
<feature type="transmembrane region" description="Helical" evidence="18">
    <location>
        <begin position="588"/>
        <end position="610"/>
    </location>
</feature>
<feature type="region of interest" description="Disordered" evidence="17">
    <location>
        <begin position="790"/>
        <end position="881"/>
    </location>
</feature>
<evidence type="ECO:0000256" key="1">
    <source>
        <dbReference type="ARBA" id="ARBA00004141"/>
    </source>
</evidence>
<dbReference type="InterPro" id="IPR001757">
    <property type="entry name" value="P_typ_ATPase"/>
</dbReference>
<feature type="region of interest" description="Disordered" evidence="17">
    <location>
        <begin position="1002"/>
        <end position="1055"/>
    </location>
</feature>
<organism evidence="20 21">
    <name type="scientific">Puccinia graminis f. sp. tritici</name>
    <dbReference type="NCBI Taxonomy" id="56615"/>
    <lineage>
        <taxon>Eukaryota</taxon>
        <taxon>Fungi</taxon>
        <taxon>Dikarya</taxon>
        <taxon>Basidiomycota</taxon>
        <taxon>Pucciniomycotina</taxon>
        <taxon>Pucciniomycetes</taxon>
        <taxon>Pucciniales</taxon>
        <taxon>Pucciniaceae</taxon>
        <taxon>Puccinia</taxon>
    </lineage>
</organism>
<feature type="domain" description="P-type ATPase C-terminal" evidence="19">
    <location>
        <begin position="484"/>
        <end position="652"/>
    </location>
</feature>
<feature type="region of interest" description="Disordered" evidence="17">
    <location>
        <begin position="2067"/>
        <end position="2148"/>
    </location>
</feature>
<feature type="compositionally biased region" description="Polar residues" evidence="17">
    <location>
        <begin position="944"/>
        <end position="967"/>
    </location>
</feature>
<feature type="compositionally biased region" description="Low complexity" evidence="17">
    <location>
        <begin position="1027"/>
        <end position="1046"/>
    </location>
</feature>
<evidence type="ECO:0000256" key="6">
    <source>
        <dbReference type="ARBA" id="ARBA00022741"/>
    </source>
</evidence>
<gene>
    <name evidence="20" type="ORF">PGT21_020305</name>
</gene>
<dbReference type="GO" id="GO:0045332">
    <property type="term" value="P:phospholipid translocation"/>
    <property type="evidence" value="ECO:0007669"/>
    <property type="project" value="TreeGrafter"/>
</dbReference>
<feature type="transmembrane region" description="Helical" evidence="18">
    <location>
        <begin position="541"/>
        <end position="567"/>
    </location>
</feature>
<dbReference type="GO" id="GO:0140326">
    <property type="term" value="F:ATPase-coupled intramembrane lipid transporter activity"/>
    <property type="evidence" value="ECO:0007669"/>
    <property type="project" value="UniProtKB-EC"/>
</dbReference>
<dbReference type="GO" id="GO:0016887">
    <property type="term" value="F:ATP hydrolysis activity"/>
    <property type="evidence" value="ECO:0007669"/>
    <property type="project" value="InterPro"/>
</dbReference>
<evidence type="ECO:0000256" key="16">
    <source>
        <dbReference type="PIRSR" id="PIRSR606539-3"/>
    </source>
</evidence>
<feature type="binding site" evidence="15">
    <location>
        <position position="229"/>
    </location>
    <ligand>
        <name>ATP</name>
        <dbReference type="ChEBI" id="CHEBI:30616"/>
    </ligand>
</feature>
<dbReference type="InterPro" id="IPR018303">
    <property type="entry name" value="ATPase_P-typ_P_site"/>
</dbReference>
<dbReference type="InterPro" id="IPR044492">
    <property type="entry name" value="P_typ_ATPase_HD_dom"/>
</dbReference>
<feature type="transmembrane region" description="Helical" evidence="18">
    <location>
        <begin position="625"/>
        <end position="645"/>
    </location>
</feature>
<feature type="transmembrane region" description="Helical" evidence="18">
    <location>
        <begin position="688"/>
        <end position="706"/>
    </location>
</feature>
<comment type="caution">
    <text evidence="20">The sequence shown here is derived from an EMBL/GenBank/DDBJ whole genome shotgun (WGS) entry which is preliminary data.</text>
</comment>
<sequence>MEVVKYQQAALINSDLDMYYPVTDTAALCRTSSLVEELGQIDYVFSDKTGTLTRNVMEFRQCSIAGVPYSDVVDENRKGEIFPFSDLPSVLAKNNDCGKVTNEFLTLLATCHTVIPEEKDGKIVYQASSPDEAALVAGAEVLNYRFKVRKPQSIMIEANGLQQEYQVLNILEFNSTRKRMSSIIRAPNGRIILYCKGADTVILERCAPHQPYKENTLIHLEEYATEGLRTLCIAMREIPEEEYQPWAAIYERAAATVNGRTEEIDKASELIEKNLFLLGATAIEDKLQEGVPDTIYTLQQAGIKVWVLTGDRQETAINIGLSCRLISESMNLVIVNEESADATADFIHKRLLALRAASKNPADSEDLALIIDGKSLGFALDKSISKPFLELAVLCKAVVCCELGTWNCFFFLSLKCMSEWIEIDWEERTGRVSPLQKALVVKLVKKNIKGSITLAIGDGANDVSMIQAAHVGIGISGVEGLQAARSADVAISQFRFLKKLLLVHGTWSYVRLTKLILYSFYKFSFANGFSGQVLFESWTLTFYNVLFTVMPPFVLGVLDQFVSARMLDRYPELYTLGQRNIFFTRRIFWEWVATAVYHSVFIFFVTALIFKDDLILHQGWISGQWLWGTTTYLVTLLTVLGKAAIISDYKRLFRPEAYHIVQEIQKFNLPDYRPRMEQFQKLFHSSKIVHSLSFKIFFSTYSDLLLRQFQPSMTTRPTKTIPMGATSNPTPTTASPSQPTPTKRKRAQLDFTTTTTANPAPTSWLGIAFQLPSVIKKEINDFVKAVRGGNTHTHLNNNNSLPPANNSSTQSNPKTESTRTRRYLKRQSRSVPNRHHQRPSPRRIGKTPEEEQQEDRPPRLPSPHFSDLDLPSPSKKLRRAENHSTMTLNEDSGNQARNDQITHLQQQQRQQLMSLAQPIPTTPQTEPPLPPKPSPHISSREPALSSNADDPSKTQDQPTHVQQSHEQYNQDDADVEEILSHRVQQGPTPIFMPSSGLLTGSNSVLFPHSQATRGQDSPGSSVNADISSSTWQASSSISTNSGSNMNRAFSNHTSLTSNTSVDLNALEDLKNNNSIHASRLNSGSSMPSPRIRHTKILGSPRSSSRMNTLSASSFSSLGSIINTGLSTHQNLGYPLGGGTIKGDTNPTLHPSTSDNEREFLTSDSDINNDEPAAIQIGRRIISQRPAPASRRKVPLAEIIGRPLDPSPSISSLQSHLEGFRESNDLNASPSIGSIASLFAGCPIPPKNQARLTIPPSFLKEANKPQACPAENDIAEESSFSVTNTSSSLNTLRSQLSNTMHACNSPPSESAPNDMTKSLPSPREIRHQEMIAEVDEDVDDSYEFLEREEAQGLEFETPNRKRKRLLHRSDLIHFRRPGLAAIDLTTSKLVDLHPNQLQPKPKTKVMQKLGLSRGHHKRHTADHSQSTTDADEPEESPTKKIRVLQSEITRLRQELENEKTRSAQRNSMYMSIDRASRRASQSSDSHHVTFSPRSPLFVSSPVSSSRVSTQRCQLLSPSRDPTNSKRNSGMTDSPVVVKKPCDGATVGGSPFIVSRVFGQGPDVVGESTPAQAEKWLQKKKSASGTQGSTRLPGLAHDLFGAKSSKAGHSSSGTGARRPTSANSNASGWNRDRELEADLFSSPRAKTLKKVNRNSKTGPVVTQSRSNIRAMFRNSISDLHRHAASTSSSRPSTASDQPPDMATFLNELKSSGRSKLRKTPGSAKYYNMQRSIGSPKANPRKYQDPLMRRSVDCHNASILSSVLHSYPPNSQPHPKHLDNSSSSRTSTLSGRTEGTASSANTHDADRPTSPTVSKHRPHTSHQCKSPLARKVYPSGNPTKSNEPENSNVHVVLGEAISTPKRSKPTGHLSRSLVDPHMTPRARGFTNVAKPTSPIQRDFTMDELIQQVKELNDHQTIADEEAGGPPVPRADHRLRNHDLVHQMGFCSSNENSLEIGNLSQASMSGGSNLTSALVSPVTNRRTVCQESTRQRSSPMLRSLTEGRPKPKTSPVKGSVSLTHGNSNRWSTQSTIRLVSILNHSIDDGDTFYENGGANLNGTLRARPTERRVRILEDHTNLNQSRSSTGSGSRRHSMPVNLVKSKHLSSTAEDENEQPVDTHDRQDVQSPPTKAAQPWVVLKPESDRQTGAEPNLRRWSLRTSAIISAHPKLE</sequence>
<feature type="region of interest" description="Disordered" evidence="17">
    <location>
        <begin position="1393"/>
        <end position="1535"/>
    </location>
</feature>
<feature type="compositionally biased region" description="Low complexity" evidence="17">
    <location>
        <begin position="790"/>
        <end position="808"/>
    </location>
</feature>
<dbReference type="EC" id="7.6.2.1" evidence="3"/>
<dbReference type="PROSITE" id="PS00154">
    <property type="entry name" value="ATPASE_E1_E2"/>
    <property type="match status" value="1"/>
</dbReference>
<feature type="binding site" evidence="15">
    <location>
        <position position="309"/>
    </location>
    <ligand>
        <name>ATP</name>
        <dbReference type="ChEBI" id="CHEBI:30616"/>
    </ligand>
</feature>
<feature type="region of interest" description="Disordered" evidence="17">
    <location>
        <begin position="715"/>
        <end position="745"/>
    </location>
</feature>
<feature type="active site" description="4-aspartylphosphate intermediate" evidence="14">
    <location>
        <position position="47"/>
    </location>
</feature>
<keyword evidence="9" id="KW-1278">Translocase</keyword>
<feature type="compositionally biased region" description="Low complexity" evidence="17">
    <location>
        <begin position="1778"/>
        <end position="1793"/>
    </location>
</feature>
<feature type="region of interest" description="Disordered" evidence="17">
    <location>
        <begin position="1645"/>
        <end position="1666"/>
    </location>
</feature>
<evidence type="ECO:0000256" key="8">
    <source>
        <dbReference type="ARBA" id="ARBA00022842"/>
    </source>
</evidence>
<proteinExistence type="inferred from homology"/>
<feature type="compositionally biased region" description="Polar residues" evidence="17">
    <location>
        <begin position="1982"/>
        <end position="1992"/>
    </location>
</feature>
<dbReference type="PANTHER" id="PTHR24092:SF150">
    <property type="entry name" value="PHOSPHOLIPID-TRANSPORTING ATPASE"/>
    <property type="match status" value="1"/>
</dbReference>
<evidence type="ECO:0000256" key="3">
    <source>
        <dbReference type="ARBA" id="ARBA00012189"/>
    </source>
</evidence>
<feature type="binding site" evidence="16">
    <location>
        <position position="49"/>
    </location>
    <ligand>
        <name>Mg(2+)</name>
        <dbReference type="ChEBI" id="CHEBI:18420"/>
    </ligand>
</feature>
<feature type="compositionally biased region" description="Polar residues" evidence="17">
    <location>
        <begin position="1833"/>
        <end position="1846"/>
    </location>
</feature>
<feature type="compositionally biased region" description="Polar residues" evidence="17">
    <location>
        <begin position="1508"/>
        <end position="1530"/>
    </location>
</feature>
<name>A0A5B0R1F1_PUCGR</name>
<dbReference type="EMBL" id="VSWC01000001">
    <property type="protein sequence ID" value="KAA1119280.1"/>
    <property type="molecule type" value="Genomic_DNA"/>
</dbReference>
<dbReference type="FunFam" id="3.40.50.1000:FF:000615">
    <property type="match status" value="1"/>
</dbReference>
<accession>A0A5B0R1F1</accession>
<dbReference type="InterPro" id="IPR023299">
    <property type="entry name" value="ATPase_P-typ_cyto_dom_N"/>
</dbReference>
<evidence type="ECO:0000256" key="17">
    <source>
        <dbReference type="SAM" id="MobiDB-lite"/>
    </source>
</evidence>
<feature type="binding site" evidence="15">
    <location>
        <position position="49"/>
    </location>
    <ligand>
        <name>ATP</name>
        <dbReference type="ChEBI" id="CHEBI:30616"/>
    </ligand>
</feature>
<evidence type="ECO:0000256" key="9">
    <source>
        <dbReference type="ARBA" id="ARBA00022967"/>
    </source>
</evidence>
<evidence type="ECO:0000256" key="11">
    <source>
        <dbReference type="ARBA" id="ARBA00023136"/>
    </source>
</evidence>
<evidence type="ECO:0000256" key="2">
    <source>
        <dbReference type="ARBA" id="ARBA00008109"/>
    </source>
</evidence>
<feature type="binding site" evidence="15">
    <location>
        <position position="431"/>
    </location>
    <ligand>
        <name>ATP</name>
        <dbReference type="ChEBI" id="CHEBI:30616"/>
    </ligand>
</feature>
<feature type="binding site" evidence="15">
    <location>
        <position position="47"/>
    </location>
    <ligand>
        <name>ATP</name>
        <dbReference type="ChEBI" id="CHEBI:30616"/>
    </ligand>
</feature>
<keyword evidence="6 15" id="KW-0547">Nucleotide-binding</keyword>
<dbReference type="GO" id="GO:0032456">
    <property type="term" value="P:endocytic recycling"/>
    <property type="evidence" value="ECO:0007669"/>
    <property type="project" value="TreeGrafter"/>
</dbReference>
<feature type="compositionally biased region" description="Low complexity" evidence="17">
    <location>
        <begin position="1682"/>
        <end position="1693"/>
    </location>
</feature>
<feature type="compositionally biased region" description="Pro residues" evidence="17">
    <location>
        <begin position="925"/>
        <end position="934"/>
    </location>
</feature>
<evidence type="ECO:0000256" key="12">
    <source>
        <dbReference type="ARBA" id="ARBA00034036"/>
    </source>
</evidence>
<dbReference type="PANTHER" id="PTHR24092">
    <property type="entry name" value="PROBABLE PHOSPHOLIPID-TRANSPORTING ATPASE"/>
    <property type="match status" value="1"/>
</dbReference>
<keyword evidence="7 15" id="KW-0067">ATP-binding</keyword>
<feature type="region of interest" description="Disordered" evidence="17">
    <location>
        <begin position="1141"/>
        <end position="1168"/>
    </location>
</feature>
<dbReference type="SUPFAM" id="SSF81660">
    <property type="entry name" value="Metal cation-transporting ATPase, ATP-binding domain N"/>
    <property type="match status" value="1"/>
</dbReference>
<evidence type="ECO:0000313" key="21">
    <source>
        <dbReference type="Proteomes" id="UP000324748"/>
    </source>
</evidence>
<dbReference type="InterPro" id="IPR032630">
    <property type="entry name" value="P_typ_ATPase_c"/>
</dbReference>
<dbReference type="Pfam" id="PF13246">
    <property type="entry name" value="Cation_ATPase"/>
    <property type="match status" value="1"/>
</dbReference>
<protein>
    <recommendedName>
        <fullName evidence="3">P-type phospholipid transporter</fullName>
        <ecNumber evidence="3">7.6.2.1</ecNumber>
    </recommendedName>
</protein>
<feature type="compositionally biased region" description="Low complexity" evidence="17">
    <location>
        <begin position="1489"/>
        <end position="1507"/>
    </location>
</feature>
<reference evidence="20 21" key="1">
    <citation type="submission" date="2019-05" db="EMBL/GenBank/DDBJ databases">
        <title>Emergence of the Ug99 lineage of the wheat stem rust pathogen through somatic hybridization.</title>
        <authorList>
            <person name="Li F."/>
            <person name="Upadhyaya N.M."/>
            <person name="Sperschneider J."/>
            <person name="Matny O."/>
            <person name="Nguyen-Phuc H."/>
            <person name="Mago R."/>
            <person name="Raley C."/>
            <person name="Miller M.E."/>
            <person name="Silverstein K.A.T."/>
            <person name="Henningsen E."/>
            <person name="Hirsch C.D."/>
            <person name="Visser B."/>
            <person name="Pretorius Z.A."/>
            <person name="Steffenson B.J."/>
            <person name="Schwessinger B."/>
            <person name="Dodds P.N."/>
            <person name="Figueroa M."/>
        </authorList>
    </citation>
    <scope>NUCLEOTIDE SEQUENCE [LARGE SCALE GENOMIC DNA]</scope>
    <source>
        <strain evidence="20">21-0</strain>
    </source>
</reference>
<dbReference type="FunFam" id="3.40.1110.10:FF:000219">
    <property type="entry name" value="Phospholipid-transporting ATPase"/>
    <property type="match status" value="1"/>
</dbReference>
<keyword evidence="4 18" id="KW-0812">Transmembrane</keyword>
<feature type="compositionally biased region" description="Low complexity" evidence="17">
    <location>
        <begin position="726"/>
        <end position="741"/>
    </location>
</feature>
<feature type="region of interest" description="Disordered" evidence="17">
    <location>
        <begin position="1075"/>
        <end position="1109"/>
    </location>
</feature>
<feature type="region of interest" description="Disordered" evidence="17">
    <location>
        <begin position="1299"/>
        <end position="1318"/>
    </location>
</feature>
<feature type="binding site" evidence="16">
    <location>
        <position position="462"/>
    </location>
    <ligand>
        <name>Mg(2+)</name>
        <dbReference type="ChEBI" id="CHEBI:18420"/>
    </ligand>
</feature>
<dbReference type="GO" id="GO:0005802">
    <property type="term" value="C:trans-Golgi network"/>
    <property type="evidence" value="ECO:0007669"/>
    <property type="project" value="TreeGrafter"/>
</dbReference>
<keyword evidence="8 16" id="KW-0460">Magnesium</keyword>
<comment type="subcellular location">
    <subcellularLocation>
        <location evidence="1">Membrane</location>
        <topology evidence="1">Multi-pass membrane protein</topology>
    </subcellularLocation>
</comment>
<feature type="binding site" evidence="15">
    <location>
        <position position="461"/>
    </location>
    <ligand>
        <name>ATP</name>
        <dbReference type="ChEBI" id="CHEBI:30616"/>
    </ligand>
</feature>
<feature type="binding site" evidence="15">
    <location>
        <position position="437"/>
    </location>
    <ligand>
        <name>ATP</name>
        <dbReference type="ChEBI" id="CHEBI:30616"/>
    </ligand>
</feature>
<feature type="region of interest" description="Disordered" evidence="17">
    <location>
        <begin position="1982"/>
        <end position="2020"/>
    </location>
</feature>
<dbReference type="Gene3D" id="3.40.50.1000">
    <property type="entry name" value="HAD superfamily/HAD-like"/>
    <property type="match status" value="2"/>
</dbReference>
<dbReference type="Gene3D" id="3.40.1110.10">
    <property type="entry name" value="Calcium-transporting ATPase, cytoplasmic domain N"/>
    <property type="match status" value="1"/>
</dbReference>
<evidence type="ECO:0000256" key="10">
    <source>
        <dbReference type="ARBA" id="ARBA00022989"/>
    </source>
</evidence>
<feature type="compositionally biased region" description="Polar residues" evidence="17">
    <location>
        <begin position="1652"/>
        <end position="1665"/>
    </location>
</feature>
<keyword evidence="11 18" id="KW-0472">Membrane</keyword>
<comment type="cofactor">
    <cofactor evidence="16">
        <name>Mg(2+)</name>
        <dbReference type="ChEBI" id="CHEBI:18420"/>
    </cofactor>
</comment>
<feature type="region of interest" description="Disordered" evidence="17">
    <location>
        <begin position="918"/>
        <end position="969"/>
    </location>
</feature>
<evidence type="ECO:0000256" key="14">
    <source>
        <dbReference type="PIRSR" id="PIRSR606539-1"/>
    </source>
</evidence>
<dbReference type="NCBIfam" id="TIGR01652">
    <property type="entry name" value="ATPase-Plipid"/>
    <property type="match status" value="1"/>
</dbReference>
<evidence type="ECO:0000256" key="15">
    <source>
        <dbReference type="PIRSR" id="PIRSR606539-2"/>
    </source>
</evidence>
<dbReference type="SFLD" id="SFLDF00027">
    <property type="entry name" value="p-type_atpase"/>
    <property type="match status" value="1"/>
</dbReference>
<dbReference type="GO" id="GO:0000287">
    <property type="term" value="F:magnesium ion binding"/>
    <property type="evidence" value="ECO:0007669"/>
    <property type="project" value="InterPro"/>
</dbReference>
<comment type="catalytic activity">
    <reaction evidence="12">
        <text>ATP + H2O + phospholipidSide 1 = ADP + phosphate + phospholipidSide 2.</text>
        <dbReference type="EC" id="7.6.2.1"/>
    </reaction>
</comment>
<dbReference type="GO" id="GO:0005524">
    <property type="term" value="F:ATP binding"/>
    <property type="evidence" value="ECO:0007669"/>
    <property type="project" value="UniProtKB-KW"/>
</dbReference>
<evidence type="ECO:0000256" key="4">
    <source>
        <dbReference type="ARBA" id="ARBA00022692"/>
    </source>
</evidence>
<dbReference type="SFLD" id="SFLDG00002">
    <property type="entry name" value="C1.7:_P-type_atpase_like"/>
    <property type="match status" value="1"/>
</dbReference>
<feature type="binding site" evidence="15">
    <location>
        <position position="462"/>
    </location>
    <ligand>
        <name>ATP</name>
        <dbReference type="ChEBI" id="CHEBI:30616"/>
    </ligand>
</feature>
<evidence type="ECO:0000256" key="5">
    <source>
        <dbReference type="ARBA" id="ARBA00022723"/>
    </source>
</evidence>
<evidence type="ECO:0000259" key="19">
    <source>
        <dbReference type="Pfam" id="PF16212"/>
    </source>
</evidence>
<feature type="compositionally biased region" description="Low complexity" evidence="17">
    <location>
        <begin position="1599"/>
        <end position="1614"/>
    </location>
</feature>
<feature type="compositionally biased region" description="Basic and acidic residues" evidence="17">
    <location>
        <begin position="1448"/>
        <end position="1460"/>
    </location>
</feature>
<dbReference type="InterPro" id="IPR023298">
    <property type="entry name" value="ATPase_P-typ_TM_dom_sf"/>
</dbReference>
<dbReference type="Pfam" id="PF16212">
    <property type="entry name" value="PhoLip_ATPase_C"/>
    <property type="match status" value="1"/>
</dbReference>
<evidence type="ECO:0000256" key="18">
    <source>
        <dbReference type="SAM" id="Phobius"/>
    </source>
</evidence>
<dbReference type="InterPro" id="IPR006539">
    <property type="entry name" value="P-type_ATPase_IV"/>
</dbReference>
<keyword evidence="5 16" id="KW-0479">Metal-binding</keyword>
<dbReference type="Proteomes" id="UP000324748">
    <property type="component" value="Unassembled WGS sequence"/>
</dbReference>
<dbReference type="SUPFAM" id="SSF56784">
    <property type="entry name" value="HAD-like"/>
    <property type="match status" value="1"/>
</dbReference>
<comment type="similarity">
    <text evidence="2">Belongs to the cation transport ATPase (P-type) (TC 3.A.3) family. Type IV subfamily.</text>
</comment>
<evidence type="ECO:0000256" key="7">
    <source>
        <dbReference type="ARBA" id="ARBA00022840"/>
    </source>
</evidence>
<keyword evidence="21" id="KW-1185">Reference proteome</keyword>
<feature type="binding site" evidence="15">
    <location>
        <position position="310"/>
    </location>
    <ligand>
        <name>ATP</name>
        <dbReference type="ChEBI" id="CHEBI:30616"/>
    </ligand>
</feature>
<dbReference type="PRINTS" id="PR00119">
    <property type="entry name" value="CATATPASE"/>
</dbReference>
<dbReference type="SFLD" id="SFLDS00003">
    <property type="entry name" value="Haloacid_Dehalogenase"/>
    <property type="match status" value="1"/>
</dbReference>
<feature type="compositionally biased region" description="Polar residues" evidence="17">
    <location>
        <begin position="1075"/>
        <end position="1087"/>
    </location>
</feature>
<keyword evidence="10 18" id="KW-1133">Transmembrane helix</keyword>
<dbReference type="InterPro" id="IPR023214">
    <property type="entry name" value="HAD_sf"/>
</dbReference>
<feature type="compositionally biased region" description="Basic residues" evidence="17">
    <location>
        <begin position="820"/>
        <end position="845"/>
    </location>
</feature>
<feature type="binding site" evidence="15">
    <location>
        <position position="196"/>
    </location>
    <ligand>
        <name>ATP</name>
        <dbReference type="ChEBI" id="CHEBI:30616"/>
    </ligand>
</feature>
<dbReference type="GO" id="GO:0006892">
    <property type="term" value="P:post-Golgi vesicle-mediated transport"/>
    <property type="evidence" value="ECO:0007669"/>
    <property type="project" value="TreeGrafter"/>
</dbReference>
<feature type="compositionally biased region" description="Polar residues" evidence="17">
    <location>
        <begin position="1100"/>
        <end position="1109"/>
    </location>
</feature>
<dbReference type="NCBIfam" id="TIGR01494">
    <property type="entry name" value="ATPase_P-type"/>
    <property type="match status" value="1"/>
</dbReference>
<feature type="region of interest" description="Disordered" evidence="17">
    <location>
        <begin position="1760"/>
        <end position="1880"/>
    </location>
</feature>
<feature type="binding site" evidence="16">
    <location>
        <position position="458"/>
    </location>
    <ligand>
        <name>Mg(2+)</name>
        <dbReference type="ChEBI" id="CHEBI:18420"/>
    </ligand>
</feature>
<feature type="compositionally biased region" description="Polar residues" evidence="17">
    <location>
        <begin position="1002"/>
        <end position="1026"/>
    </location>
</feature>
<dbReference type="OrthoDB" id="2506107at2759"/>
<feature type="region of interest" description="Disordered" evidence="17">
    <location>
        <begin position="1678"/>
        <end position="1740"/>
    </location>
</feature>
<feature type="compositionally biased region" description="Polar residues" evidence="17">
    <location>
        <begin position="1142"/>
        <end position="1153"/>
    </location>
</feature>
<evidence type="ECO:0000313" key="20">
    <source>
        <dbReference type="EMBL" id="KAA1119280.1"/>
    </source>
</evidence>
<feature type="region of interest" description="Disordered" evidence="17">
    <location>
        <begin position="1563"/>
        <end position="1628"/>
    </location>
</feature>
<dbReference type="InterPro" id="IPR036412">
    <property type="entry name" value="HAD-like_sf"/>
</dbReference>
<comment type="catalytic activity">
    <reaction evidence="13">
        <text>a 1,2-diacyl-sn-glycero-3-phosphoethanolamine(out) + ATP + H2O = a 1,2-diacyl-sn-glycero-3-phosphoethanolamine(in) + ADP + phosphate + H(+)</text>
        <dbReference type="Rhea" id="RHEA:66132"/>
        <dbReference type="ChEBI" id="CHEBI:15377"/>
        <dbReference type="ChEBI" id="CHEBI:15378"/>
        <dbReference type="ChEBI" id="CHEBI:30616"/>
        <dbReference type="ChEBI" id="CHEBI:43474"/>
        <dbReference type="ChEBI" id="CHEBI:64612"/>
        <dbReference type="ChEBI" id="CHEBI:456216"/>
    </reaction>
    <physiologicalReaction direction="left-to-right" evidence="13">
        <dbReference type="Rhea" id="RHEA:66133"/>
    </physiologicalReaction>
</comment>
<feature type="binding site" evidence="15">
    <location>
        <position position="173"/>
    </location>
    <ligand>
        <name>ATP</name>
        <dbReference type="ChEBI" id="CHEBI:30616"/>
    </ligand>
</feature>
<dbReference type="GO" id="GO:0005886">
    <property type="term" value="C:plasma membrane"/>
    <property type="evidence" value="ECO:0007669"/>
    <property type="project" value="TreeGrafter"/>
</dbReference>
<dbReference type="SUPFAM" id="SSF81665">
    <property type="entry name" value="Calcium ATPase, transmembrane domain M"/>
    <property type="match status" value="1"/>
</dbReference>
<feature type="binding site" evidence="16">
    <location>
        <position position="47"/>
    </location>
    <ligand>
        <name>Mg(2+)</name>
        <dbReference type="ChEBI" id="CHEBI:18420"/>
    </ligand>
</feature>